<dbReference type="SUPFAM" id="SSF52540">
    <property type="entry name" value="P-loop containing nucleoside triphosphate hydrolases"/>
    <property type="match status" value="1"/>
</dbReference>
<dbReference type="GO" id="GO:0005524">
    <property type="term" value="F:ATP binding"/>
    <property type="evidence" value="ECO:0007669"/>
    <property type="project" value="InterPro"/>
</dbReference>
<accession>A0A060T595</accession>
<dbReference type="Pfam" id="PF00485">
    <property type="entry name" value="PRK"/>
    <property type="match status" value="1"/>
</dbReference>
<name>A0A060T595_BLAAD</name>
<dbReference type="PhylomeDB" id="A0A060T595"/>
<proteinExistence type="predicted"/>
<dbReference type="EMBL" id="HG937692">
    <property type="protein sequence ID" value="CDP36265.1"/>
    <property type="molecule type" value="Genomic_DNA"/>
</dbReference>
<dbReference type="AlphaFoldDB" id="A0A060T595"/>
<sequence>MTVSLDDSAMSTVYDTLAHRALSLFHGDRIVIAIAGMPGSGKTTLAARVAQLINKISGKDIAEVVPMDGFHLTRAQLDQFPDPKEAHFRRGAPFTFDGQGVVDMVKHLRAGGQVAVPTFDHKVKDPVPDGLIVPSERKIILIEGLYLLLEDDPWCQIAQYVDDKWLITVEEDLARKRVAKRHVAAGIATSLEDGLSRFDGNDAANGRLVLEKSSQPDVIIRSIEECPK</sequence>
<evidence type="ECO:0000259" key="1">
    <source>
        <dbReference type="Pfam" id="PF00485"/>
    </source>
</evidence>
<gene>
    <name evidence="2" type="ORF">GNLVRS02_ARAD1B09020g</name>
</gene>
<evidence type="ECO:0000313" key="2">
    <source>
        <dbReference type="EMBL" id="CDP36265.1"/>
    </source>
</evidence>
<protein>
    <submittedName>
        <fullName evidence="2">ARAD1B09020p</fullName>
    </submittedName>
</protein>
<reference evidence="2" key="1">
    <citation type="submission" date="2014-02" db="EMBL/GenBank/DDBJ databases">
        <authorList>
            <person name="Genoscope - CEA"/>
        </authorList>
    </citation>
    <scope>NUCLEOTIDE SEQUENCE</scope>
    <source>
        <strain evidence="2">LS3</strain>
    </source>
</reference>
<dbReference type="Gene3D" id="3.40.50.300">
    <property type="entry name" value="P-loop containing nucleotide triphosphate hydrolases"/>
    <property type="match status" value="3"/>
</dbReference>
<dbReference type="GO" id="GO:0016301">
    <property type="term" value="F:kinase activity"/>
    <property type="evidence" value="ECO:0007669"/>
    <property type="project" value="InterPro"/>
</dbReference>
<reference evidence="2" key="2">
    <citation type="submission" date="2014-06" db="EMBL/GenBank/DDBJ databases">
        <title>The complete genome of Blastobotrys (Arxula) adeninivorans LS3 - a yeast of biotechnological interest.</title>
        <authorList>
            <person name="Kunze G."/>
            <person name="Gaillardin C."/>
            <person name="Czernicka M."/>
            <person name="Durrens P."/>
            <person name="Martin T."/>
            <person name="Boer E."/>
            <person name="Gabaldon T."/>
            <person name="Cruz J."/>
            <person name="Talla E."/>
            <person name="Marck C."/>
            <person name="Goffeau A."/>
            <person name="Barbe V."/>
            <person name="Baret P."/>
            <person name="Baronian K."/>
            <person name="Beier S."/>
            <person name="Bleykasten C."/>
            <person name="Bode R."/>
            <person name="Casaregola S."/>
            <person name="Despons L."/>
            <person name="Fairhead C."/>
            <person name="Giersberg M."/>
            <person name="Gierski P."/>
            <person name="Hahnel U."/>
            <person name="Hartmann A."/>
            <person name="Jankowska D."/>
            <person name="Jubin C."/>
            <person name="Jung P."/>
            <person name="Lafontaine I."/>
            <person name="Leh-Louis V."/>
            <person name="Lemaire M."/>
            <person name="Marcet-Houben M."/>
            <person name="Mascher M."/>
            <person name="Morel G."/>
            <person name="Richard G.-F."/>
            <person name="Riechen J."/>
            <person name="Sacerdot C."/>
            <person name="Sarkar A."/>
            <person name="Savel G."/>
            <person name="Schacherer J."/>
            <person name="Sherman D."/>
            <person name="Straub M.-L."/>
            <person name="Stein N."/>
            <person name="Thierry A."/>
            <person name="Trautwein-Schult A."/>
            <person name="Westhof E."/>
            <person name="Worch S."/>
            <person name="Dujon B."/>
            <person name="Souciet J.-L."/>
            <person name="Wincker P."/>
            <person name="Scholz U."/>
            <person name="Neuveglise N."/>
        </authorList>
    </citation>
    <scope>NUCLEOTIDE SEQUENCE</scope>
    <source>
        <strain evidence="2">LS3</strain>
    </source>
</reference>
<dbReference type="PANTHER" id="PTHR10285">
    <property type="entry name" value="URIDINE KINASE"/>
    <property type="match status" value="1"/>
</dbReference>
<dbReference type="InterPro" id="IPR027417">
    <property type="entry name" value="P-loop_NTPase"/>
</dbReference>
<dbReference type="InterPro" id="IPR006083">
    <property type="entry name" value="PRK/URK"/>
</dbReference>
<feature type="domain" description="Phosphoribulokinase/uridine kinase" evidence="1">
    <location>
        <begin position="31"/>
        <end position="176"/>
    </location>
</feature>
<organism evidence="2">
    <name type="scientific">Blastobotrys adeninivorans</name>
    <name type="common">Yeast</name>
    <name type="synonym">Arxula adeninivorans</name>
    <dbReference type="NCBI Taxonomy" id="409370"/>
    <lineage>
        <taxon>Eukaryota</taxon>
        <taxon>Fungi</taxon>
        <taxon>Dikarya</taxon>
        <taxon>Ascomycota</taxon>
        <taxon>Saccharomycotina</taxon>
        <taxon>Dipodascomycetes</taxon>
        <taxon>Dipodascales</taxon>
        <taxon>Trichomonascaceae</taxon>
        <taxon>Blastobotrys</taxon>
    </lineage>
</organism>